<dbReference type="AlphaFoldDB" id="F9W3R7"/>
<dbReference type="EMBL" id="CAEQ01000459">
    <property type="protein sequence ID" value="CCD11790.1"/>
    <property type="molecule type" value="Genomic_DNA"/>
</dbReference>
<dbReference type="Proteomes" id="UP000000702">
    <property type="component" value="Unassembled WGS sequence"/>
</dbReference>
<comment type="caution">
    <text evidence="3">The sequence shown here is derived from an EMBL/GenBank/DDBJ whole genome shotgun (WGS) entry which is preliminary data.</text>
</comment>
<dbReference type="PANTHER" id="PTHR33129:SF3">
    <property type="entry name" value="HOT SPOT (RHS) PROTEIN, PUTATIVE-RELATED"/>
    <property type="match status" value="1"/>
</dbReference>
<dbReference type="Pfam" id="PF07999">
    <property type="entry name" value="RHSP"/>
    <property type="match status" value="1"/>
</dbReference>
<evidence type="ECO:0000259" key="2">
    <source>
        <dbReference type="Pfam" id="PF20445"/>
    </source>
</evidence>
<dbReference type="Pfam" id="PF20445">
    <property type="entry name" value="RHS_N"/>
    <property type="match status" value="1"/>
</dbReference>
<dbReference type="VEuPathDB" id="TriTrypDB:TcIL3000_0_27350"/>
<sequence length="425" mass="49184">MKWDIKGVAEKVMKLEVRVETLADKGGVELDGAYNSVFNARWRLVVRSDKYREGKLGMGVLDMAPGVQPRLWSEAQAKVISDSWDPWEGDEVPGVKGKLVMAVLSSQKGWPYRFFDEEEIQMEKMDTLTGYNAACDAYIRKEDMRAWYFAKENINRWRMIFGDFCQFLLIGTSGIGKSSSTGSLLLYQLLRYPLEDLEVVAYFVDAGAYIFHREDRRVVYHVEQAVALKKVNEMVSKDVKGYIIFDISGNSVNIEHLPYDWSIVLISSPKTSKFHEFTTQRYHSLPIYMNCYEDAELKAALVWERHWQLTKGQIKKENVNIANDWGVLKERIGMVGPLPRYVLADKVTYEKRVTEVDGAMRSMRDDLGYYMDVFDNQSEWRKDDTTHKLVKLVCRKVKDKFECRNRVTSIYVQAELVKKTARGTP</sequence>
<protein>
    <submittedName>
        <fullName evidence="3">WGS project CAEQ00000000 data, annotated contig 1097</fullName>
    </submittedName>
</protein>
<dbReference type="InterPro" id="IPR046836">
    <property type="entry name" value="RHS_C"/>
</dbReference>
<dbReference type="PANTHER" id="PTHR33129">
    <property type="entry name" value="PROTEIN KINASE DOMAIN-CONTAINING PROTEIN-RELATED"/>
    <property type="match status" value="1"/>
</dbReference>
<keyword evidence="4" id="KW-1185">Reference proteome</keyword>
<dbReference type="InterPro" id="IPR052980">
    <property type="entry name" value="Crinkler_effector"/>
</dbReference>
<proteinExistence type="predicted"/>
<organism evidence="3 4">
    <name type="scientific">Trypanosoma congolense (strain IL3000)</name>
    <dbReference type="NCBI Taxonomy" id="1068625"/>
    <lineage>
        <taxon>Eukaryota</taxon>
        <taxon>Discoba</taxon>
        <taxon>Euglenozoa</taxon>
        <taxon>Kinetoplastea</taxon>
        <taxon>Metakinetoplastina</taxon>
        <taxon>Trypanosomatida</taxon>
        <taxon>Trypanosomatidae</taxon>
        <taxon>Trypanosoma</taxon>
        <taxon>Nannomonas</taxon>
    </lineage>
</organism>
<feature type="domain" description="Retrotransposon hot spot protein,C-terminal" evidence="1">
    <location>
        <begin position="168"/>
        <end position="418"/>
    </location>
</feature>
<name>F9W3R7_TRYCI</name>
<evidence type="ECO:0000313" key="3">
    <source>
        <dbReference type="EMBL" id="CCD11790.1"/>
    </source>
</evidence>
<feature type="domain" description="Retrotransposon hot spot protein N-terminal" evidence="2">
    <location>
        <begin position="34"/>
        <end position="158"/>
    </location>
</feature>
<reference evidence="4" key="1">
    <citation type="submission" date="2011-07" db="EMBL/GenBank/DDBJ databases">
        <title>Divergent evolution of antigenic variation in African trypanosomes.</title>
        <authorList>
            <person name="Jackson A.P."/>
            <person name="Berry A."/>
            <person name="Allison H.C."/>
            <person name="Burton P."/>
            <person name="Anderson J."/>
            <person name="Aslett M."/>
            <person name="Brown R."/>
            <person name="Corton N."/>
            <person name="Harris D."/>
            <person name="Hauser H."/>
            <person name="Gamble J."/>
            <person name="Gilderthorp R."/>
            <person name="McQuillan J."/>
            <person name="Quail M.A."/>
            <person name="Sanders M."/>
            <person name="Van Tonder A."/>
            <person name="Ginger M.L."/>
            <person name="Donelson J.E."/>
            <person name="Field M.C."/>
            <person name="Barry J.D."/>
            <person name="Berriman M."/>
            <person name="Hertz-Fowler C."/>
        </authorList>
    </citation>
    <scope>NUCLEOTIDE SEQUENCE [LARGE SCALE GENOMIC DNA]</scope>
    <source>
        <strain evidence="4">IL3000</strain>
    </source>
</reference>
<evidence type="ECO:0000313" key="4">
    <source>
        <dbReference type="Proteomes" id="UP000000702"/>
    </source>
</evidence>
<accession>F9W3R7</accession>
<dbReference type="NCBIfam" id="TIGR01631">
    <property type="entry name" value="Trypano_RHS"/>
    <property type="match status" value="1"/>
</dbReference>
<dbReference type="InterPro" id="IPR006518">
    <property type="entry name" value="Trypano_RHS"/>
</dbReference>
<evidence type="ECO:0000259" key="1">
    <source>
        <dbReference type="Pfam" id="PF07999"/>
    </source>
</evidence>
<reference evidence="3 4" key="2">
    <citation type="journal article" date="2012" name="Proc. Natl. Acad. Sci. U.S.A.">
        <title>Antigenic diversity is generated by distinct evolutionary mechanisms in African trypanosome species.</title>
        <authorList>
            <person name="Jackson A.P."/>
            <person name="Berry A."/>
            <person name="Aslett M."/>
            <person name="Allison H.C."/>
            <person name="Burton P."/>
            <person name="Vavrova-Anderson J."/>
            <person name="Brown R."/>
            <person name="Browne H."/>
            <person name="Corton N."/>
            <person name="Hauser H."/>
            <person name="Gamble J."/>
            <person name="Gilderthorp R."/>
            <person name="Marcello L."/>
            <person name="McQuillan J."/>
            <person name="Otto T.D."/>
            <person name="Quail M.A."/>
            <person name="Sanders M.J."/>
            <person name="van Tonder A."/>
            <person name="Ginger M.L."/>
            <person name="Field M.C."/>
            <person name="Barry J.D."/>
            <person name="Hertz-Fowler C."/>
            <person name="Berriman M."/>
        </authorList>
    </citation>
    <scope>NUCLEOTIDE SEQUENCE [LARGE SCALE GENOMIC DNA]</scope>
    <source>
        <strain evidence="3 4">IL3000</strain>
    </source>
</reference>
<dbReference type="OMA" id="WTPADIC"/>
<gene>
    <name evidence="3" type="ORF">TCIL3000_0_27350</name>
</gene>
<dbReference type="InterPro" id="IPR046835">
    <property type="entry name" value="RHS_N"/>
</dbReference>